<dbReference type="EMBL" id="SRYW01000008">
    <property type="protein sequence ID" value="TGY33869.1"/>
    <property type="molecule type" value="Genomic_DNA"/>
</dbReference>
<dbReference type="Proteomes" id="UP000306631">
    <property type="component" value="Unassembled WGS sequence"/>
</dbReference>
<accession>A0A4S2CXX1</accession>
<organism evidence="1 2">
    <name type="scientific">Stenotrophomonas maltophilia</name>
    <name type="common">Pseudomonas maltophilia</name>
    <name type="synonym">Xanthomonas maltophilia</name>
    <dbReference type="NCBI Taxonomy" id="40324"/>
    <lineage>
        <taxon>Bacteria</taxon>
        <taxon>Pseudomonadati</taxon>
        <taxon>Pseudomonadota</taxon>
        <taxon>Gammaproteobacteria</taxon>
        <taxon>Lysobacterales</taxon>
        <taxon>Lysobacteraceae</taxon>
        <taxon>Stenotrophomonas</taxon>
        <taxon>Stenotrophomonas maltophilia group</taxon>
    </lineage>
</organism>
<dbReference type="RefSeq" id="WP_017356647.1">
    <property type="nucleotide sequence ID" value="NZ_SRYW01000008.1"/>
</dbReference>
<sequence>MNARISRTAAVEPDMTLAWEQLQASYTRHRNSAPFWSAYQAIQNELMLSHPKRCIDVCNQLATLAERLGVVAHAQLLGSACPESFSDGRHTGSTSP</sequence>
<evidence type="ECO:0000313" key="2">
    <source>
        <dbReference type="Proteomes" id="UP000306631"/>
    </source>
</evidence>
<gene>
    <name evidence="1" type="ORF">E5352_10850</name>
</gene>
<comment type="caution">
    <text evidence="1">The sequence shown here is derived from an EMBL/GenBank/DDBJ whole genome shotgun (WGS) entry which is preliminary data.</text>
</comment>
<evidence type="ECO:0000313" key="1">
    <source>
        <dbReference type="EMBL" id="TGY33869.1"/>
    </source>
</evidence>
<proteinExistence type="predicted"/>
<reference evidence="1 2" key="1">
    <citation type="submission" date="2019-04" db="EMBL/GenBank/DDBJ databases">
        <title>Microbes associate with the intestines of laboratory mice.</title>
        <authorList>
            <person name="Navarre W."/>
            <person name="Wong E."/>
            <person name="Huang K."/>
            <person name="Tropini C."/>
            <person name="Ng K."/>
            <person name="Yu B."/>
        </authorList>
    </citation>
    <scope>NUCLEOTIDE SEQUENCE [LARGE SCALE GENOMIC DNA]</scope>
    <source>
        <strain evidence="1 2">NM62_B4-13</strain>
    </source>
</reference>
<dbReference type="AlphaFoldDB" id="A0A4S2CXX1"/>
<dbReference type="OrthoDB" id="6043043at2"/>
<name>A0A4S2CXX1_STEMA</name>
<protein>
    <submittedName>
        <fullName evidence="1">Uncharacterized protein</fullName>
    </submittedName>
</protein>